<accession>A0A8J8ML36</accession>
<evidence type="ECO:0000256" key="9">
    <source>
        <dbReference type="ARBA" id="ARBA00023136"/>
    </source>
</evidence>
<keyword evidence="8" id="KW-0653">Protein transport</keyword>
<evidence type="ECO:0000256" key="10">
    <source>
        <dbReference type="ARBA" id="ARBA00023225"/>
    </source>
</evidence>
<keyword evidence="12" id="KW-1185">Reference proteome</keyword>
<sequence length="148" mass="17773">MMKFKYDLQNILNLKEKMEEQKKMALKNAHQHLEVQKDKLNHLHDRLDASNGSFRDRVCHTIKVREIRTLNHINQYMQTCIREQNTVVEQATYEVESKRVALTEALMEKKMYEKLKANAYESYKVAFNKEEQKKLDEIVSYKYCKIAR</sequence>
<dbReference type="InterPro" id="IPR012823">
    <property type="entry name" value="Flagell_FliJ"/>
</dbReference>
<dbReference type="AlphaFoldDB" id="A0A8J8ML36"/>
<dbReference type="GO" id="GO:0006935">
    <property type="term" value="P:chemotaxis"/>
    <property type="evidence" value="ECO:0007669"/>
    <property type="project" value="UniProtKB-KW"/>
</dbReference>
<keyword evidence="11" id="KW-0282">Flagellum</keyword>
<evidence type="ECO:0000256" key="4">
    <source>
        <dbReference type="ARBA" id="ARBA00022448"/>
    </source>
</evidence>
<evidence type="ECO:0000256" key="5">
    <source>
        <dbReference type="ARBA" id="ARBA00022475"/>
    </source>
</evidence>
<keyword evidence="7" id="KW-1005">Bacterial flagellum biogenesis</keyword>
<dbReference type="GO" id="GO:0044781">
    <property type="term" value="P:bacterial-type flagellum organization"/>
    <property type="evidence" value="ECO:0007669"/>
    <property type="project" value="UniProtKB-KW"/>
</dbReference>
<dbReference type="GO" id="GO:0071973">
    <property type="term" value="P:bacterial-type flagellum-dependent cell motility"/>
    <property type="evidence" value="ECO:0007669"/>
    <property type="project" value="InterPro"/>
</dbReference>
<keyword evidence="10" id="KW-1006">Bacterial flagellum protein export</keyword>
<dbReference type="KEGG" id="vpy:HZI73_13425"/>
<proteinExistence type="inferred from homology"/>
<evidence type="ECO:0000313" key="11">
    <source>
        <dbReference type="EMBL" id="QUI23228.1"/>
    </source>
</evidence>
<keyword evidence="4" id="KW-0813">Transport</keyword>
<dbReference type="EMBL" id="CP058649">
    <property type="protein sequence ID" value="QUI23228.1"/>
    <property type="molecule type" value="Genomic_DNA"/>
</dbReference>
<keyword evidence="11" id="KW-0966">Cell projection</keyword>
<gene>
    <name evidence="11" type="primary">fliJ</name>
    <name evidence="11" type="ORF">HZI73_13425</name>
</gene>
<protein>
    <recommendedName>
        <fullName evidence="3">Flagellar FliJ protein</fullName>
    </recommendedName>
</protein>
<evidence type="ECO:0000313" key="12">
    <source>
        <dbReference type="Proteomes" id="UP000683246"/>
    </source>
</evidence>
<evidence type="ECO:0000256" key="2">
    <source>
        <dbReference type="ARBA" id="ARBA00010004"/>
    </source>
</evidence>
<evidence type="ECO:0000256" key="1">
    <source>
        <dbReference type="ARBA" id="ARBA00004413"/>
    </source>
</evidence>
<name>A0A8J8ML36_9FIRM</name>
<dbReference type="Proteomes" id="UP000683246">
    <property type="component" value="Chromosome"/>
</dbReference>
<dbReference type="GO" id="GO:0009288">
    <property type="term" value="C:bacterial-type flagellum"/>
    <property type="evidence" value="ECO:0007669"/>
    <property type="project" value="InterPro"/>
</dbReference>
<dbReference type="GO" id="GO:0015031">
    <property type="term" value="P:protein transport"/>
    <property type="evidence" value="ECO:0007669"/>
    <property type="project" value="UniProtKB-KW"/>
</dbReference>
<comment type="similarity">
    <text evidence="2">Belongs to the FliJ family.</text>
</comment>
<keyword evidence="11" id="KW-0969">Cilium</keyword>
<comment type="subcellular location">
    <subcellularLocation>
        <location evidence="1">Cell membrane</location>
        <topology evidence="1">Peripheral membrane protein</topology>
        <orientation evidence="1">Cytoplasmic side</orientation>
    </subcellularLocation>
</comment>
<reference evidence="11" key="1">
    <citation type="submission" date="2020-07" db="EMBL/GenBank/DDBJ databases">
        <title>Vallitalea pronyensis genome.</title>
        <authorList>
            <person name="Postec A."/>
        </authorList>
    </citation>
    <scope>NUCLEOTIDE SEQUENCE</scope>
    <source>
        <strain evidence="11">FatNI3</strain>
    </source>
</reference>
<evidence type="ECO:0000256" key="6">
    <source>
        <dbReference type="ARBA" id="ARBA00022500"/>
    </source>
</evidence>
<evidence type="ECO:0000256" key="3">
    <source>
        <dbReference type="ARBA" id="ARBA00020392"/>
    </source>
</evidence>
<keyword evidence="6" id="KW-0145">Chemotaxis</keyword>
<keyword evidence="9" id="KW-0472">Membrane</keyword>
<keyword evidence="5" id="KW-1003">Cell membrane</keyword>
<organism evidence="11 12">
    <name type="scientific">Vallitalea pronyensis</name>
    <dbReference type="NCBI Taxonomy" id="1348613"/>
    <lineage>
        <taxon>Bacteria</taxon>
        <taxon>Bacillati</taxon>
        <taxon>Bacillota</taxon>
        <taxon>Clostridia</taxon>
        <taxon>Lachnospirales</taxon>
        <taxon>Vallitaleaceae</taxon>
        <taxon>Vallitalea</taxon>
    </lineage>
</organism>
<dbReference type="RefSeq" id="WP_212693907.1">
    <property type="nucleotide sequence ID" value="NZ_CP058649.1"/>
</dbReference>
<dbReference type="NCBIfam" id="TIGR02473">
    <property type="entry name" value="flagell_FliJ"/>
    <property type="match status" value="1"/>
</dbReference>
<dbReference type="GO" id="GO:0005886">
    <property type="term" value="C:plasma membrane"/>
    <property type="evidence" value="ECO:0007669"/>
    <property type="project" value="UniProtKB-SubCell"/>
</dbReference>
<evidence type="ECO:0000256" key="7">
    <source>
        <dbReference type="ARBA" id="ARBA00022795"/>
    </source>
</evidence>
<dbReference type="Pfam" id="PF02050">
    <property type="entry name" value="FliJ"/>
    <property type="match status" value="1"/>
</dbReference>
<evidence type="ECO:0000256" key="8">
    <source>
        <dbReference type="ARBA" id="ARBA00022927"/>
    </source>
</evidence>
<dbReference type="Gene3D" id="1.10.287.1700">
    <property type="match status" value="1"/>
</dbReference>
<dbReference type="InterPro" id="IPR053716">
    <property type="entry name" value="Flag_assembly_chemotaxis_eff"/>
</dbReference>